<evidence type="ECO:0000256" key="3">
    <source>
        <dbReference type="ARBA" id="ARBA00036002"/>
    </source>
</evidence>
<dbReference type="PANTHER" id="PTHR43240:SF20">
    <property type="entry name" value="MEDIUM_LONG-CHAIN ACYL-COA THIOESTERASE YIGI"/>
    <property type="match status" value="1"/>
</dbReference>
<evidence type="ECO:0000313" key="10">
    <source>
        <dbReference type="Proteomes" id="UP000518288"/>
    </source>
</evidence>
<gene>
    <name evidence="9" type="ORF">BDD16_001718</name>
</gene>
<accession>A0A7Y9R0J0</accession>
<dbReference type="Pfam" id="PF03061">
    <property type="entry name" value="4HBT"/>
    <property type="match status" value="1"/>
</dbReference>
<comment type="catalytic activity">
    <reaction evidence="7">
        <text>a medium-chain fatty acyl-CoA + H2O = a medium-chain fatty acid + CoA + H(+)</text>
        <dbReference type="Rhea" id="RHEA:68184"/>
        <dbReference type="ChEBI" id="CHEBI:15377"/>
        <dbReference type="ChEBI" id="CHEBI:15378"/>
        <dbReference type="ChEBI" id="CHEBI:57287"/>
        <dbReference type="ChEBI" id="CHEBI:59558"/>
        <dbReference type="ChEBI" id="CHEBI:90546"/>
    </reaction>
</comment>
<protein>
    <recommendedName>
        <fullName evidence="6">Medium/long-chain acyl-CoA thioesterase YigI</fullName>
        <ecNumber evidence="5">3.1.2.20</ecNumber>
    </recommendedName>
</protein>
<comment type="catalytic activity">
    <reaction evidence="2">
        <text>a fatty acyl-CoA + H2O = a fatty acid + CoA + H(+)</text>
        <dbReference type="Rhea" id="RHEA:16781"/>
        <dbReference type="ChEBI" id="CHEBI:15377"/>
        <dbReference type="ChEBI" id="CHEBI:15378"/>
        <dbReference type="ChEBI" id="CHEBI:28868"/>
        <dbReference type="ChEBI" id="CHEBI:57287"/>
        <dbReference type="ChEBI" id="CHEBI:77636"/>
        <dbReference type="EC" id="3.1.2.20"/>
    </reaction>
</comment>
<sequence length="159" mass="16570">MTAAPSSDFQPADADFAARVRGSFAQQAAMALIGAELVEVGPGRIVMTLAHSARVTQQHGFIHAGIVSTALDSACGYAAATLMPAEAGVLTIEFKVNLLAPARGPLLRIEGRVTKAGRTISVADGQAWQPHPTRAGEDQLVATITATLMTVTGRDNVRH</sequence>
<evidence type="ECO:0000256" key="5">
    <source>
        <dbReference type="ARBA" id="ARBA00038894"/>
    </source>
</evidence>
<dbReference type="InterPro" id="IPR003736">
    <property type="entry name" value="PAAI_dom"/>
</dbReference>
<name>A0A7Y9R0J0_9BURK</name>
<dbReference type="InterPro" id="IPR006683">
    <property type="entry name" value="Thioestr_dom"/>
</dbReference>
<dbReference type="AlphaFoldDB" id="A0A7Y9R0J0"/>
<reference evidence="9 10" key="1">
    <citation type="submission" date="2020-07" db="EMBL/GenBank/DDBJ databases">
        <title>Genomic Encyclopedia of Archaeal and Bacterial Type Strains, Phase II (KMG-II): from individual species to whole genera.</title>
        <authorList>
            <person name="Goeker M."/>
        </authorList>
    </citation>
    <scope>NUCLEOTIDE SEQUENCE [LARGE SCALE GENOMIC DNA]</scope>
    <source>
        <strain evidence="9 10">DSM 21226</strain>
    </source>
</reference>
<evidence type="ECO:0000256" key="2">
    <source>
        <dbReference type="ARBA" id="ARBA00035880"/>
    </source>
</evidence>
<dbReference type="EC" id="3.1.2.20" evidence="5"/>
<dbReference type="PANTHER" id="PTHR43240">
    <property type="entry name" value="1,4-DIHYDROXY-2-NAPHTHOYL-COA THIOESTERASE 1"/>
    <property type="match status" value="1"/>
</dbReference>
<dbReference type="InterPro" id="IPR029069">
    <property type="entry name" value="HotDog_dom_sf"/>
</dbReference>
<evidence type="ECO:0000256" key="7">
    <source>
        <dbReference type="ARBA" id="ARBA00048062"/>
    </source>
</evidence>
<dbReference type="GO" id="GO:0047617">
    <property type="term" value="F:fatty acyl-CoA hydrolase activity"/>
    <property type="evidence" value="ECO:0007669"/>
    <property type="project" value="UniProtKB-EC"/>
</dbReference>
<proteinExistence type="inferred from homology"/>
<dbReference type="RefSeq" id="WP_179633587.1">
    <property type="nucleotide sequence ID" value="NZ_JACCFH010000001.1"/>
</dbReference>
<comment type="similarity">
    <text evidence="4">Belongs to the YigI thioesterase family.</text>
</comment>
<feature type="domain" description="Thioesterase" evidence="8">
    <location>
        <begin position="59"/>
        <end position="131"/>
    </location>
</feature>
<evidence type="ECO:0000259" key="8">
    <source>
        <dbReference type="Pfam" id="PF03061"/>
    </source>
</evidence>
<keyword evidence="1" id="KW-0378">Hydrolase</keyword>
<evidence type="ECO:0000256" key="4">
    <source>
        <dbReference type="ARBA" id="ARBA00038381"/>
    </source>
</evidence>
<dbReference type="Gene3D" id="3.10.129.10">
    <property type="entry name" value="Hotdog Thioesterase"/>
    <property type="match status" value="1"/>
</dbReference>
<evidence type="ECO:0000256" key="6">
    <source>
        <dbReference type="ARBA" id="ARBA00040062"/>
    </source>
</evidence>
<comment type="caution">
    <text evidence="9">The sequence shown here is derived from an EMBL/GenBank/DDBJ whole genome shotgun (WGS) entry which is preliminary data.</text>
</comment>
<organism evidence="9 10">
    <name type="scientific">Sphaerotilus montanus</name>
    <dbReference type="NCBI Taxonomy" id="522889"/>
    <lineage>
        <taxon>Bacteria</taxon>
        <taxon>Pseudomonadati</taxon>
        <taxon>Pseudomonadota</taxon>
        <taxon>Betaproteobacteria</taxon>
        <taxon>Burkholderiales</taxon>
        <taxon>Sphaerotilaceae</taxon>
        <taxon>Sphaerotilus</taxon>
    </lineage>
</organism>
<comment type="catalytic activity">
    <reaction evidence="3">
        <text>a long-chain fatty acyl-CoA + H2O = a long-chain fatty acid + CoA + H(+)</text>
        <dbReference type="Rhea" id="RHEA:67680"/>
        <dbReference type="ChEBI" id="CHEBI:15377"/>
        <dbReference type="ChEBI" id="CHEBI:15378"/>
        <dbReference type="ChEBI" id="CHEBI:57287"/>
        <dbReference type="ChEBI" id="CHEBI:57560"/>
        <dbReference type="ChEBI" id="CHEBI:83139"/>
    </reaction>
</comment>
<evidence type="ECO:0000256" key="1">
    <source>
        <dbReference type="ARBA" id="ARBA00022801"/>
    </source>
</evidence>
<dbReference type="EMBL" id="JACCFH010000001">
    <property type="protein sequence ID" value="NYG32732.1"/>
    <property type="molecule type" value="Genomic_DNA"/>
</dbReference>
<evidence type="ECO:0000313" key="9">
    <source>
        <dbReference type="EMBL" id="NYG32732.1"/>
    </source>
</evidence>
<keyword evidence="10" id="KW-1185">Reference proteome</keyword>
<dbReference type="SUPFAM" id="SSF54637">
    <property type="entry name" value="Thioesterase/thiol ester dehydrase-isomerase"/>
    <property type="match status" value="1"/>
</dbReference>
<dbReference type="NCBIfam" id="TIGR00369">
    <property type="entry name" value="unchar_dom_1"/>
    <property type="match status" value="1"/>
</dbReference>
<dbReference type="Proteomes" id="UP000518288">
    <property type="component" value="Unassembled WGS sequence"/>
</dbReference>
<dbReference type="CDD" id="cd03443">
    <property type="entry name" value="PaaI_thioesterase"/>
    <property type="match status" value="1"/>
</dbReference>